<dbReference type="GO" id="GO:0048269">
    <property type="term" value="C:methionine adenosyltransferase complex"/>
    <property type="evidence" value="ECO:0007669"/>
    <property type="project" value="TreeGrafter"/>
</dbReference>
<evidence type="ECO:0000256" key="6">
    <source>
        <dbReference type="ARBA" id="ARBA00046786"/>
    </source>
</evidence>
<evidence type="ECO:0000256" key="4">
    <source>
        <dbReference type="ARBA" id="ARBA00029977"/>
    </source>
</evidence>
<proteinExistence type="inferred from homology"/>
<protein>
    <recommendedName>
        <fullName evidence="3">Methionine adenosyltransferase 2 subunit beta</fullName>
    </recommendedName>
    <alternativeName>
        <fullName evidence="4">Methionine adenosyltransferase II beta</fullName>
    </alternativeName>
</protein>
<evidence type="ECO:0000256" key="1">
    <source>
        <dbReference type="ARBA" id="ARBA00005224"/>
    </source>
</evidence>
<sequence>MTSQQKNKLFLTGASGLLGRALYKKFESEGWNIYGTAFVRVQDGLHELDITKRDDVEKVITEFRPDFVIHAAAQRFPDKVDSDPDAARRLNVDATGYVVDAAAKVGAPVLYISTDYVFDGKGETAYTVNDKPNPINLYGQTKLEGEVVTLKCPEYQSCMDLSWT</sequence>
<evidence type="ECO:0000313" key="8">
    <source>
        <dbReference type="EMBL" id="JAS66924.1"/>
    </source>
</evidence>
<feature type="domain" description="RmlD-like substrate binding" evidence="7">
    <location>
        <begin position="8"/>
        <end position="151"/>
    </location>
</feature>
<dbReference type="InterPro" id="IPR005913">
    <property type="entry name" value="dTDP_dehydrorham_reduct"/>
</dbReference>
<accession>A0A1B6GWV8</accession>
<dbReference type="Pfam" id="PF04321">
    <property type="entry name" value="RmlD_sub_bind"/>
    <property type="match status" value="1"/>
</dbReference>
<dbReference type="SUPFAM" id="SSF51735">
    <property type="entry name" value="NAD(P)-binding Rossmann-fold domains"/>
    <property type="match status" value="1"/>
</dbReference>
<reference evidence="8" key="1">
    <citation type="submission" date="2015-11" db="EMBL/GenBank/DDBJ databases">
        <title>De novo transcriptome assembly of four potential Pierce s Disease insect vectors from Arizona vineyards.</title>
        <authorList>
            <person name="Tassone E.E."/>
        </authorList>
    </citation>
    <scope>NUCLEOTIDE SEQUENCE</scope>
</reference>
<dbReference type="InterPro" id="IPR036291">
    <property type="entry name" value="NAD(P)-bd_dom_sf"/>
</dbReference>
<dbReference type="PANTHER" id="PTHR10491">
    <property type="entry name" value="DTDP-4-DEHYDRORHAMNOSE REDUCTASE"/>
    <property type="match status" value="1"/>
</dbReference>
<evidence type="ECO:0000259" key="7">
    <source>
        <dbReference type="Pfam" id="PF04321"/>
    </source>
</evidence>
<evidence type="ECO:0000256" key="5">
    <source>
        <dbReference type="ARBA" id="ARBA00045998"/>
    </source>
</evidence>
<organism evidence="8">
    <name type="scientific">Cuerna arida</name>
    <dbReference type="NCBI Taxonomy" id="1464854"/>
    <lineage>
        <taxon>Eukaryota</taxon>
        <taxon>Metazoa</taxon>
        <taxon>Ecdysozoa</taxon>
        <taxon>Arthropoda</taxon>
        <taxon>Hexapoda</taxon>
        <taxon>Insecta</taxon>
        <taxon>Pterygota</taxon>
        <taxon>Neoptera</taxon>
        <taxon>Paraneoptera</taxon>
        <taxon>Hemiptera</taxon>
        <taxon>Auchenorrhyncha</taxon>
        <taxon>Membracoidea</taxon>
        <taxon>Cicadellidae</taxon>
        <taxon>Cicadellinae</taxon>
        <taxon>Proconiini</taxon>
        <taxon>Cuerna</taxon>
    </lineage>
</organism>
<dbReference type="GO" id="GO:0006556">
    <property type="term" value="P:S-adenosylmethionine biosynthetic process"/>
    <property type="evidence" value="ECO:0007669"/>
    <property type="project" value="UniProtKB-UniPathway"/>
</dbReference>
<name>A0A1B6GWV8_9HEMI</name>
<evidence type="ECO:0000256" key="2">
    <source>
        <dbReference type="ARBA" id="ARBA00008656"/>
    </source>
</evidence>
<dbReference type="PANTHER" id="PTHR10491:SF4">
    <property type="entry name" value="METHIONINE ADENOSYLTRANSFERASE 2 SUBUNIT BETA"/>
    <property type="match status" value="1"/>
</dbReference>
<dbReference type="UniPathway" id="UPA00315">
    <property type="reaction ID" value="UER00080"/>
</dbReference>
<dbReference type="InterPro" id="IPR029903">
    <property type="entry name" value="RmlD-like-bd"/>
</dbReference>
<comment type="similarity">
    <text evidence="2">Belongs to the dTDP-4-dehydrorhamnose reductase family. MAT2B subfamily.</text>
</comment>
<dbReference type="Gene3D" id="3.40.50.720">
    <property type="entry name" value="NAD(P)-binding Rossmann-like Domain"/>
    <property type="match status" value="1"/>
</dbReference>
<dbReference type="AlphaFoldDB" id="A0A1B6GWV8"/>
<comment type="pathway">
    <text evidence="1">Amino-acid biosynthesis; S-adenosyl-L-methionine biosynthesis; S-adenosyl-L-methionine from L-methionine: step 1/1.</text>
</comment>
<comment type="function">
    <text evidence="5">Regulatory subunit of S-adenosylmethionine synthetase 2, an enzyme that catalyzes the formation of S-adenosylmethionine from methionine and ATP. Regulates MAT2A catalytic activity by changing its kinetic properties, increasing its affinity for L-methionine. Can bind NADP (in vitro).</text>
</comment>
<evidence type="ECO:0000256" key="3">
    <source>
        <dbReference type="ARBA" id="ARBA00021596"/>
    </source>
</evidence>
<gene>
    <name evidence="8" type="ORF">g.16381</name>
</gene>
<dbReference type="CDD" id="cd05254">
    <property type="entry name" value="dTDP_HR_like_SDR_e"/>
    <property type="match status" value="1"/>
</dbReference>
<comment type="subunit">
    <text evidence="6">Heterotrimer; composed of a catalytic MAT2A homodimer that binds one regulatory MAT2B chain. Heterohexamer; composed of a central, catalytic MAT2A homotetramer flanked on either side by a regulatory MAT2B chain. NADP binding increases the affinity for MAT2A.</text>
</comment>
<dbReference type="EMBL" id="GECZ01002845">
    <property type="protein sequence ID" value="JAS66924.1"/>
    <property type="molecule type" value="Transcribed_RNA"/>
</dbReference>
<dbReference type="GO" id="GO:0048270">
    <property type="term" value="F:methionine adenosyltransferase regulator activity"/>
    <property type="evidence" value="ECO:0007669"/>
    <property type="project" value="TreeGrafter"/>
</dbReference>